<accession>A0A6I5A0M5</accession>
<dbReference type="RefSeq" id="WP_160849516.1">
    <property type="nucleotide sequence ID" value="NZ_WMEQ01000012.1"/>
</dbReference>
<reference evidence="2 3" key="1">
    <citation type="submission" date="2019-11" db="EMBL/GenBank/DDBJ databases">
        <title>Genome sequences of 17 halophilic strains isolated from different environments.</title>
        <authorList>
            <person name="Furrow R.E."/>
        </authorList>
    </citation>
    <scope>NUCLEOTIDE SEQUENCE [LARGE SCALE GENOMIC DNA]</scope>
    <source>
        <strain evidence="2 3">22514_16_FS</strain>
    </source>
</reference>
<evidence type="ECO:0000313" key="3">
    <source>
        <dbReference type="Proteomes" id="UP000468638"/>
    </source>
</evidence>
<sequence length="153" mass="17147">MPWDTDDYPSSLKNLETPVRKKAIEIANAMLDEGYDEGSAIPIATEQAKEWYDDASEDEITEMKQKSDEKLKQRDPEGQQYDSRPELLDKGEHVVSHEDGWAVQAEDAKKPAATFDNKSDAIDRAKEIASNKGTQVIIHRKDGSIQDHIGFGS</sequence>
<protein>
    <submittedName>
        <fullName evidence="2">DUF2188 domain-containing protein</fullName>
    </submittedName>
</protein>
<dbReference type="Proteomes" id="UP000468638">
    <property type="component" value="Unassembled WGS sequence"/>
</dbReference>
<proteinExistence type="predicted"/>
<dbReference type="Pfam" id="PF09954">
    <property type="entry name" value="DUF2188"/>
    <property type="match status" value="1"/>
</dbReference>
<dbReference type="EMBL" id="WMEQ01000012">
    <property type="protein sequence ID" value="MYL34906.1"/>
    <property type="molecule type" value="Genomic_DNA"/>
</dbReference>
<dbReference type="AlphaFoldDB" id="A0A6I5A0M5"/>
<evidence type="ECO:0000256" key="1">
    <source>
        <dbReference type="SAM" id="MobiDB-lite"/>
    </source>
</evidence>
<dbReference type="OrthoDB" id="8858565at2"/>
<name>A0A6I5A0M5_9BACI</name>
<comment type="caution">
    <text evidence="2">The sequence shown here is derived from an EMBL/GenBank/DDBJ whole genome shotgun (WGS) entry which is preliminary data.</text>
</comment>
<gene>
    <name evidence="2" type="ORF">GLW05_15025</name>
</gene>
<evidence type="ECO:0000313" key="2">
    <source>
        <dbReference type="EMBL" id="MYL34906.1"/>
    </source>
</evidence>
<dbReference type="InterPro" id="IPR018691">
    <property type="entry name" value="DUF2188"/>
</dbReference>
<organism evidence="2 3">
    <name type="scientific">Pontibacillus yanchengensis</name>
    <dbReference type="NCBI Taxonomy" id="462910"/>
    <lineage>
        <taxon>Bacteria</taxon>
        <taxon>Bacillati</taxon>
        <taxon>Bacillota</taxon>
        <taxon>Bacilli</taxon>
        <taxon>Bacillales</taxon>
        <taxon>Bacillaceae</taxon>
        <taxon>Pontibacillus</taxon>
    </lineage>
</organism>
<feature type="region of interest" description="Disordered" evidence="1">
    <location>
        <begin position="61"/>
        <end position="91"/>
    </location>
</feature>